<reference evidence="1" key="1">
    <citation type="submission" date="2021-03" db="EMBL/GenBank/DDBJ databases">
        <title>Evolutionary priming and transition to the ectomycorrhizal habit in an iconic lineage of mushroom-forming fungi: is preadaptation a requirement?</title>
        <authorList>
            <consortium name="DOE Joint Genome Institute"/>
            <person name="Looney B.P."/>
            <person name="Miyauchi S."/>
            <person name="Morin E."/>
            <person name="Drula E."/>
            <person name="Courty P.E."/>
            <person name="Chicoki N."/>
            <person name="Fauchery L."/>
            <person name="Kohler A."/>
            <person name="Kuo A."/>
            <person name="LaButti K."/>
            <person name="Pangilinan J."/>
            <person name="Lipzen A."/>
            <person name="Riley R."/>
            <person name="Andreopoulos W."/>
            <person name="He G."/>
            <person name="Johnson J."/>
            <person name="Barry K.W."/>
            <person name="Grigoriev I.V."/>
            <person name="Nagy L."/>
            <person name="Hibbett D."/>
            <person name="Henrissat B."/>
            <person name="Matheny P.B."/>
            <person name="Labbe J."/>
            <person name="Martin A.F."/>
        </authorList>
    </citation>
    <scope>NUCLEOTIDE SEQUENCE</scope>
    <source>
        <strain evidence="1">BPL698</strain>
    </source>
</reference>
<proteinExistence type="predicted"/>
<gene>
    <name evidence="1" type="ORF">F5148DRAFT_1178571</name>
</gene>
<protein>
    <submittedName>
        <fullName evidence="1">Uncharacterized protein</fullName>
    </submittedName>
</protein>
<dbReference type="Proteomes" id="UP001207468">
    <property type="component" value="Unassembled WGS sequence"/>
</dbReference>
<name>A0ACC0UH13_9AGAM</name>
<accession>A0ACC0UH13</accession>
<evidence type="ECO:0000313" key="1">
    <source>
        <dbReference type="EMBL" id="KAI9510541.1"/>
    </source>
</evidence>
<sequence length="270" mass="31250">MPLSFLFTSPRRPRFPLNPRNSKALIITNARFHHYRHYLPRLWRRSVVRASFKQGVHHRYVTAPLPLYCILESDLPRRTGFRPNGDPPRARLGGGRSTYRQAPRPPNRQAHRPPPNQQAGQSRPLSRIPEEPKVKYTPGKDTVSNYPAQGNYELRMDEFLRRMPSRQAQPSKTSQERLPSPPPPTRSLSLPPPTVRNNLNPPAQRQSTPYRQAKTKTEERSDDGMPPPPEPEMRYTADRRTNFPAHQLPKIDARGFFARHGVNPRYKFKP</sequence>
<organism evidence="1 2">
    <name type="scientific">Russula earlei</name>
    <dbReference type="NCBI Taxonomy" id="71964"/>
    <lineage>
        <taxon>Eukaryota</taxon>
        <taxon>Fungi</taxon>
        <taxon>Dikarya</taxon>
        <taxon>Basidiomycota</taxon>
        <taxon>Agaricomycotina</taxon>
        <taxon>Agaricomycetes</taxon>
        <taxon>Russulales</taxon>
        <taxon>Russulaceae</taxon>
        <taxon>Russula</taxon>
    </lineage>
</organism>
<evidence type="ECO:0000313" key="2">
    <source>
        <dbReference type="Proteomes" id="UP001207468"/>
    </source>
</evidence>
<comment type="caution">
    <text evidence="1">The sequence shown here is derived from an EMBL/GenBank/DDBJ whole genome shotgun (WGS) entry which is preliminary data.</text>
</comment>
<keyword evidence="2" id="KW-1185">Reference proteome</keyword>
<dbReference type="EMBL" id="JAGFNK010000040">
    <property type="protein sequence ID" value="KAI9510541.1"/>
    <property type="molecule type" value="Genomic_DNA"/>
</dbReference>